<dbReference type="InterPro" id="IPR011047">
    <property type="entry name" value="Quinoprotein_ADH-like_sf"/>
</dbReference>
<comment type="caution">
    <text evidence="2">The sequence shown here is derived from an EMBL/GenBank/DDBJ whole genome shotgun (WGS) entry which is preliminary data.</text>
</comment>
<dbReference type="PANTHER" id="PTHR30634:SF13">
    <property type="entry name" value="PROTEIN YEHF"/>
    <property type="match status" value="1"/>
</dbReference>
<dbReference type="RefSeq" id="WP_220203639.1">
    <property type="nucleotide sequence ID" value="NZ_BNJK01000001.1"/>
</dbReference>
<name>A0A8J3II31_9CHLR</name>
<proteinExistence type="predicted"/>
<accession>A0A8J3II31</accession>
<dbReference type="Pfam" id="PF05406">
    <property type="entry name" value="WGR"/>
    <property type="match status" value="1"/>
</dbReference>
<evidence type="ECO:0000313" key="3">
    <source>
        <dbReference type="Proteomes" id="UP000597444"/>
    </source>
</evidence>
<dbReference type="Proteomes" id="UP000597444">
    <property type="component" value="Unassembled WGS sequence"/>
</dbReference>
<evidence type="ECO:0000313" key="2">
    <source>
        <dbReference type="EMBL" id="GHO92825.1"/>
    </source>
</evidence>
<dbReference type="Gene3D" id="2.130.10.10">
    <property type="entry name" value="YVTN repeat-like/Quinoprotein amine dehydrogenase"/>
    <property type="match status" value="1"/>
</dbReference>
<dbReference type="PANTHER" id="PTHR30634">
    <property type="entry name" value="OUTER MEMBRANE LOLAB LIPOPROTEIN INSERTION APPARATUS"/>
    <property type="match status" value="1"/>
</dbReference>
<dbReference type="Gene3D" id="2.20.140.10">
    <property type="entry name" value="WGR domain"/>
    <property type="match status" value="1"/>
</dbReference>
<dbReference type="EMBL" id="BNJK01000001">
    <property type="protein sequence ID" value="GHO92825.1"/>
    <property type="molecule type" value="Genomic_DNA"/>
</dbReference>
<dbReference type="SMART" id="SM00773">
    <property type="entry name" value="WGR"/>
    <property type="match status" value="1"/>
</dbReference>
<evidence type="ECO:0000259" key="1">
    <source>
        <dbReference type="PROSITE" id="PS51977"/>
    </source>
</evidence>
<dbReference type="SUPFAM" id="SSF50998">
    <property type="entry name" value="Quinoprotein alcohol dehydrogenase-like"/>
    <property type="match status" value="1"/>
</dbReference>
<sequence length="514" mass="56750">MHGSILARDNRKGLSLRESFVNKNINLKGCSNYMTATTTYLELSEPGGAHKFYEVVTDDTEVRIRYGRIGDQGQTQTSQHATAEYAQQFAQKKIRAKLKGGYQTAVMGQRQKRAVTRRSMTLGASTHHTRTTTPSLQAPVLWKFASSSPAFGIFIDEQHCWLGNEAGRIFGLDHSGQVQSQLTLPDGVKCLVADDIWLYAGCDDGNVYDLSGKIPRVSYQIAPDIDIYWLDILNGSLAVSDAGGRVALVSHEDESEWLKSTSYSSGWMVRCGNEGIYHGHSGGVTMYRNSDGQQLWQQRTRGPVLFGWQDETMVYAGTSDCKVYSFTKQGEPGKIYDCDAPIFSCATTAQGQYIFAGDSRDSVYCFNHAGERLWKLKTGCGSAYSMQYFDNRLFIVTTSGHLACIDVSEAAIQAARSGTVPQAVDVKAPAVAATTPAPTTLETTSNATQGIMLECYRDGSRLRMRVVSPGFDPNLRVQFPQNIREENTRYLVDEVRLATGGGFYRAYGDIRKLV</sequence>
<reference evidence="2" key="1">
    <citation type="submission" date="2020-10" db="EMBL/GenBank/DDBJ databases">
        <title>Taxonomic study of unclassified bacteria belonging to the class Ktedonobacteria.</title>
        <authorList>
            <person name="Yabe S."/>
            <person name="Wang C.M."/>
            <person name="Zheng Y."/>
            <person name="Sakai Y."/>
            <person name="Cavaletti L."/>
            <person name="Monciardini P."/>
            <person name="Donadio S."/>
        </authorList>
    </citation>
    <scope>NUCLEOTIDE SEQUENCE</scope>
    <source>
        <strain evidence="2">ID150040</strain>
    </source>
</reference>
<organism evidence="2 3">
    <name type="scientific">Reticulibacter mediterranei</name>
    <dbReference type="NCBI Taxonomy" id="2778369"/>
    <lineage>
        <taxon>Bacteria</taxon>
        <taxon>Bacillati</taxon>
        <taxon>Chloroflexota</taxon>
        <taxon>Ktedonobacteria</taxon>
        <taxon>Ktedonobacterales</taxon>
        <taxon>Reticulibacteraceae</taxon>
        <taxon>Reticulibacter</taxon>
    </lineage>
</organism>
<dbReference type="InterPro" id="IPR050458">
    <property type="entry name" value="LolB"/>
</dbReference>
<dbReference type="CDD" id="cd07996">
    <property type="entry name" value="WGR_MMR_like"/>
    <property type="match status" value="1"/>
</dbReference>
<dbReference type="SUPFAM" id="SSF142921">
    <property type="entry name" value="WGR domain-like"/>
    <property type="match status" value="1"/>
</dbReference>
<dbReference type="InterPro" id="IPR008893">
    <property type="entry name" value="WGR_domain"/>
</dbReference>
<dbReference type="InterPro" id="IPR036930">
    <property type="entry name" value="WGR_dom_sf"/>
</dbReference>
<gene>
    <name evidence="2" type="ORF">KSF_028730</name>
</gene>
<feature type="domain" description="WGR" evidence="1">
    <location>
        <begin position="29"/>
        <end position="115"/>
    </location>
</feature>
<dbReference type="PROSITE" id="PS51977">
    <property type="entry name" value="WGR"/>
    <property type="match status" value="1"/>
</dbReference>
<dbReference type="InterPro" id="IPR015943">
    <property type="entry name" value="WD40/YVTN_repeat-like_dom_sf"/>
</dbReference>
<keyword evidence="3" id="KW-1185">Reference proteome</keyword>
<dbReference type="AlphaFoldDB" id="A0A8J3II31"/>
<protein>
    <submittedName>
        <fullName evidence="2">Molybdenum metabolism regulator</fullName>
    </submittedName>
</protein>
<dbReference type="Gene3D" id="2.40.128.630">
    <property type="match status" value="1"/>
</dbReference>
<dbReference type="InterPro" id="IPR049809">
    <property type="entry name" value="YehF/YfeS-like_WGR"/>
</dbReference>